<dbReference type="AlphaFoldDB" id="A0A9W6TJR1"/>
<protein>
    <submittedName>
        <fullName evidence="2">Unnamed protein product</fullName>
    </submittedName>
</protein>
<feature type="region of interest" description="Disordered" evidence="1">
    <location>
        <begin position="136"/>
        <end position="168"/>
    </location>
</feature>
<sequence length="168" mass="18577">MCDVLPLQPAGAFLRQSQSLQCVAARRHSDPIAVVGSCTDLDEALRLRPDDDDDAQTQQPAQQDEPVDFLTSIRRGLDELAVESDDDDDDDDSDDDSDDEGCYYQASKENTYYSPDQKLPGGFLLDDALDLSDTSTASSSLLTAWAQQESEDEDDAQDQDDLIFQLEM</sequence>
<evidence type="ECO:0000313" key="3">
    <source>
        <dbReference type="Proteomes" id="UP001165083"/>
    </source>
</evidence>
<dbReference type="OrthoDB" id="119438at2759"/>
<reference evidence="2" key="1">
    <citation type="submission" date="2023-04" db="EMBL/GenBank/DDBJ databases">
        <title>Phytophthora lilii NBRC 32176.</title>
        <authorList>
            <person name="Ichikawa N."/>
            <person name="Sato H."/>
            <person name="Tonouchi N."/>
        </authorList>
    </citation>
    <scope>NUCLEOTIDE SEQUENCE</scope>
    <source>
        <strain evidence="2">NBRC 32176</strain>
    </source>
</reference>
<gene>
    <name evidence="2" type="ORF">Plil01_000536600</name>
</gene>
<feature type="region of interest" description="Disordered" evidence="1">
    <location>
        <begin position="79"/>
        <end position="119"/>
    </location>
</feature>
<keyword evidence="3" id="KW-1185">Reference proteome</keyword>
<feature type="compositionally biased region" description="Acidic residues" evidence="1">
    <location>
        <begin position="80"/>
        <end position="101"/>
    </location>
</feature>
<organism evidence="2 3">
    <name type="scientific">Phytophthora lilii</name>
    <dbReference type="NCBI Taxonomy" id="2077276"/>
    <lineage>
        <taxon>Eukaryota</taxon>
        <taxon>Sar</taxon>
        <taxon>Stramenopiles</taxon>
        <taxon>Oomycota</taxon>
        <taxon>Peronosporomycetes</taxon>
        <taxon>Peronosporales</taxon>
        <taxon>Peronosporaceae</taxon>
        <taxon>Phytophthora</taxon>
    </lineage>
</organism>
<dbReference type="EMBL" id="BSXW01000225">
    <property type="protein sequence ID" value="GMF15545.1"/>
    <property type="molecule type" value="Genomic_DNA"/>
</dbReference>
<evidence type="ECO:0000256" key="1">
    <source>
        <dbReference type="SAM" id="MobiDB-lite"/>
    </source>
</evidence>
<feature type="compositionally biased region" description="Acidic residues" evidence="1">
    <location>
        <begin position="149"/>
        <end position="161"/>
    </location>
</feature>
<comment type="caution">
    <text evidence="2">The sequence shown here is derived from an EMBL/GenBank/DDBJ whole genome shotgun (WGS) entry which is preliminary data.</text>
</comment>
<name>A0A9W6TJR1_9STRA</name>
<proteinExistence type="predicted"/>
<feature type="compositionally biased region" description="Low complexity" evidence="1">
    <location>
        <begin position="136"/>
        <end position="148"/>
    </location>
</feature>
<feature type="region of interest" description="Disordered" evidence="1">
    <location>
        <begin position="50"/>
        <end position="69"/>
    </location>
</feature>
<dbReference type="Proteomes" id="UP001165083">
    <property type="component" value="Unassembled WGS sequence"/>
</dbReference>
<evidence type="ECO:0000313" key="2">
    <source>
        <dbReference type="EMBL" id="GMF15545.1"/>
    </source>
</evidence>
<accession>A0A9W6TJR1</accession>